<dbReference type="Proteomes" id="UP000324897">
    <property type="component" value="Unassembled WGS sequence"/>
</dbReference>
<dbReference type="AlphaFoldDB" id="A0A5J9W236"/>
<name>A0A5J9W236_9POAL</name>
<feature type="non-terminal residue" evidence="2">
    <location>
        <position position="1"/>
    </location>
</feature>
<dbReference type="EMBL" id="RWGY01000005">
    <property type="protein sequence ID" value="TVU42021.1"/>
    <property type="molecule type" value="Genomic_DNA"/>
</dbReference>
<dbReference type="CDD" id="cd00121">
    <property type="entry name" value="MATH"/>
    <property type="match status" value="1"/>
</dbReference>
<reference evidence="2 3" key="1">
    <citation type="journal article" date="2019" name="Sci. Rep.">
        <title>A high-quality genome of Eragrostis curvula grass provides insights into Poaceae evolution and supports new strategies to enhance forage quality.</title>
        <authorList>
            <person name="Carballo J."/>
            <person name="Santos B.A.C.M."/>
            <person name="Zappacosta D."/>
            <person name="Garbus I."/>
            <person name="Selva J.P."/>
            <person name="Gallo C.A."/>
            <person name="Diaz A."/>
            <person name="Albertini E."/>
            <person name="Caccamo M."/>
            <person name="Echenique V."/>
        </authorList>
    </citation>
    <scope>NUCLEOTIDE SEQUENCE [LARGE SCALE GENOMIC DNA]</scope>
    <source>
        <strain evidence="3">cv. Victoria</strain>
        <tissue evidence="2">Leaf</tissue>
    </source>
</reference>
<keyword evidence="3" id="KW-1185">Reference proteome</keyword>
<dbReference type="InterPro" id="IPR002083">
    <property type="entry name" value="MATH/TRAF_dom"/>
</dbReference>
<feature type="compositionally biased region" description="Basic residues" evidence="1">
    <location>
        <begin position="65"/>
        <end position="83"/>
    </location>
</feature>
<accession>A0A5J9W236</accession>
<evidence type="ECO:0000256" key="1">
    <source>
        <dbReference type="SAM" id="MobiDB-lite"/>
    </source>
</evidence>
<sequence length="142" mass="16014">MKISMLEASEYLQDDCLTLECHVTGPFRHRACYDNKSPRLLSAQPTKPRVACRCRRASAPSTRTQLRRHRARVPRPAQPRRRAAPTIVPVKKSNVPKEERIVPAKEINCSKRNNGLFQAGKPIVLAMKLIVPGKESIVPINK</sequence>
<proteinExistence type="predicted"/>
<gene>
    <name evidence="2" type="ORF">EJB05_08403</name>
</gene>
<dbReference type="Gramene" id="TVU42021">
    <property type="protein sequence ID" value="TVU42021"/>
    <property type="gene ID" value="EJB05_08403"/>
</dbReference>
<organism evidence="2 3">
    <name type="scientific">Eragrostis curvula</name>
    <name type="common">weeping love grass</name>
    <dbReference type="NCBI Taxonomy" id="38414"/>
    <lineage>
        <taxon>Eukaryota</taxon>
        <taxon>Viridiplantae</taxon>
        <taxon>Streptophyta</taxon>
        <taxon>Embryophyta</taxon>
        <taxon>Tracheophyta</taxon>
        <taxon>Spermatophyta</taxon>
        <taxon>Magnoliopsida</taxon>
        <taxon>Liliopsida</taxon>
        <taxon>Poales</taxon>
        <taxon>Poaceae</taxon>
        <taxon>PACMAD clade</taxon>
        <taxon>Chloridoideae</taxon>
        <taxon>Eragrostideae</taxon>
        <taxon>Eragrostidinae</taxon>
        <taxon>Eragrostis</taxon>
    </lineage>
</organism>
<evidence type="ECO:0000313" key="3">
    <source>
        <dbReference type="Proteomes" id="UP000324897"/>
    </source>
</evidence>
<evidence type="ECO:0000313" key="2">
    <source>
        <dbReference type="EMBL" id="TVU42021.1"/>
    </source>
</evidence>
<protein>
    <submittedName>
        <fullName evidence="2">Uncharacterized protein</fullName>
    </submittedName>
</protein>
<comment type="caution">
    <text evidence="2">The sequence shown here is derived from an EMBL/GenBank/DDBJ whole genome shotgun (WGS) entry which is preliminary data.</text>
</comment>
<feature type="region of interest" description="Disordered" evidence="1">
    <location>
        <begin position="51"/>
        <end position="86"/>
    </location>
</feature>